<dbReference type="SMART" id="SM00240">
    <property type="entry name" value="FHA"/>
    <property type="match status" value="1"/>
</dbReference>
<keyword evidence="4" id="KW-1185">Reference proteome</keyword>
<proteinExistence type="predicted"/>
<protein>
    <recommendedName>
        <fullName evidence="2">FHA domain-containing protein</fullName>
    </recommendedName>
</protein>
<keyword evidence="1" id="KW-0472">Membrane</keyword>
<dbReference type="InterPro" id="IPR008984">
    <property type="entry name" value="SMAD_FHA_dom_sf"/>
</dbReference>
<keyword evidence="1" id="KW-1133">Transmembrane helix</keyword>
<dbReference type="Pfam" id="PF00498">
    <property type="entry name" value="FHA"/>
    <property type="match status" value="1"/>
</dbReference>
<feature type="transmembrane region" description="Helical" evidence="1">
    <location>
        <begin position="6"/>
        <end position="29"/>
    </location>
</feature>
<evidence type="ECO:0000313" key="4">
    <source>
        <dbReference type="Proteomes" id="UP000215027"/>
    </source>
</evidence>
<dbReference type="Gene3D" id="2.60.200.20">
    <property type="match status" value="1"/>
</dbReference>
<dbReference type="AlphaFoldDB" id="A0A160T600"/>
<gene>
    <name evidence="3" type="ORF">CFX0092_B0192</name>
</gene>
<reference evidence="3" key="1">
    <citation type="submission" date="2016-01" db="EMBL/GenBank/DDBJ databases">
        <authorList>
            <person name="Mcilroy J.S."/>
            <person name="Karst M S."/>
            <person name="Albertsen M."/>
        </authorList>
    </citation>
    <scope>NUCLEOTIDE SEQUENCE</scope>
    <source>
        <strain evidence="3">Cfx-K</strain>
    </source>
</reference>
<accession>A0A160T600</accession>
<evidence type="ECO:0000259" key="2">
    <source>
        <dbReference type="PROSITE" id="PS50006"/>
    </source>
</evidence>
<sequence>MEGLMSFWYGWGAFLGVFLAAAAAIYIFFDSQAAAPGRATAPRILSIAGLALTIPSLFYRLTKMDGIDVMTPADFFAADSNFSLFLYLALAGVALALGALIYYLMSVRNSSSINVTVYPPPPPPPPPPPVEPVAPRPRPVAATLPMNQEPAPQAWLVVRAGPRVGQQLALGMSRPNVIGRDPNKADIVIDEESVSREHARVRFENGQFVIYDMASTGGTHVNGSNVQRQMLYDNDRINLGRVEMVFKKVA</sequence>
<keyword evidence="1" id="KW-0812">Transmembrane</keyword>
<feature type="transmembrane region" description="Helical" evidence="1">
    <location>
        <begin position="82"/>
        <end position="104"/>
    </location>
</feature>
<dbReference type="KEGG" id="pbf:CFX0092_B0192"/>
<dbReference type="PROSITE" id="PS50006">
    <property type="entry name" value="FHA_DOMAIN"/>
    <property type="match status" value="1"/>
</dbReference>
<feature type="domain" description="FHA" evidence="2">
    <location>
        <begin position="176"/>
        <end position="226"/>
    </location>
</feature>
<dbReference type="InterPro" id="IPR050923">
    <property type="entry name" value="Cell_Proc_Reg/RNA_Proc"/>
</dbReference>
<dbReference type="EMBL" id="LN890656">
    <property type="protein sequence ID" value="CUS05726.1"/>
    <property type="molecule type" value="Genomic_DNA"/>
</dbReference>
<name>A0A160T600_9CHLR</name>
<organism evidence="3 4">
    <name type="scientific">Candidatus Promineifilum breve</name>
    <dbReference type="NCBI Taxonomy" id="1806508"/>
    <lineage>
        <taxon>Bacteria</taxon>
        <taxon>Bacillati</taxon>
        <taxon>Chloroflexota</taxon>
        <taxon>Ardenticatenia</taxon>
        <taxon>Candidatus Promineifilales</taxon>
        <taxon>Candidatus Promineifilaceae</taxon>
        <taxon>Candidatus Promineifilum</taxon>
    </lineage>
</organism>
<feature type="transmembrane region" description="Helical" evidence="1">
    <location>
        <begin position="41"/>
        <end position="62"/>
    </location>
</feature>
<evidence type="ECO:0000313" key="3">
    <source>
        <dbReference type="EMBL" id="CUS05726.1"/>
    </source>
</evidence>
<dbReference type="SUPFAM" id="SSF49879">
    <property type="entry name" value="SMAD/FHA domain"/>
    <property type="match status" value="1"/>
</dbReference>
<evidence type="ECO:0000256" key="1">
    <source>
        <dbReference type="SAM" id="Phobius"/>
    </source>
</evidence>
<dbReference type="Proteomes" id="UP000215027">
    <property type="component" value="Chromosome II"/>
</dbReference>
<dbReference type="CDD" id="cd00060">
    <property type="entry name" value="FHA"/>
    <property type="match status" value="1"/>
</dbReference>
<dbReference type="PANTHER" id="PTHR23308">
    <property type="entry name" value="NUCLEAR INHIBITOR OF PROTEIN PHOSPHATASE-1"/>
    <property type="match status" value="1"/>
</dbReference>
<dbReference type="InterPro" id="IPR000253">
    <property type="entry name" value="FHA_dom"/>
</dbReference>